<proteinExistence type="predicted"/>
<gene>
    <name evidence="1" type="ORF">ENN26_10545</name>
</gene>
<organism evidence="1">
    <name type="scientific">Thermofilum adornatum</name>
    <dbReference type="NCBI Taxonomy" id="1365176"/>
    <lineage>
        <taxon>Archaea</taxon>
        <taxon>Thermoproteota</taxon>
        <taxon>Thermoprotei</taxon>
        <taxon>Thermofilales</taxon>
        <taxon>Thermofilaceae</taxon>
        <taxon>Thermofilum</taxon>
    </lineage>
</organism>
<protein>
    <submittedName>
        <fullName evidence="1">Uncharacterized protein</fullName>
    </submittedName>
</protein>
<sequence>MTGLVLASMWRSGAFYVGLGKHAFYDSGRLSRLGLKFYGVVSFREELETLLELGILVNEGDLIVYDGFGSLIFPLYAYPRGHVIYSAGTLVVSLLSKLSIDKRTTVIIVSGEGAEGRPLLFSVLRAYVRRYFWFVREGELVRIIVQDAELSQVGTLRLDAGEVLEKAQSRGITKGL</sequence>
<comment type="caution">
    <text evidence="1">The sequence shown here is derived from an EMBL/GenBank/DDBJ whole genome shotgun (WGS) entry which is preliminary data.</text>
</comment>
<evidence type="ECO:0000313" key="1">
    <source>
        <dbReference type="EMBL" id="HDP16189.1"/>
    </source>
</evidence>
<dbReference type="EMBL" id="DSAY01000199">
    <property type="protein sequence ID" value="HDP16189.1"/>
    <property type="molecule type" value="Genomic_DNA"/>
</dbReference>
<name>A0A7C1GL14_9CREN</name>
<reference evidence="1" key="1">
    <citation type="journal article" date="2020" name="mSystems">
        <title>Genome- and Community-Level Interaction Insights into Carbon Utilization and Element Cycling Functions of Hydrothermarchaeota in Hydrothermal Sediment.</title>
        <authorList>
            <person name="Zhou Z."/>
            <person name="Liu Y."/>
            <person name="Xu W."/>
            <person name="Pan J."/>
            <person name="Luo Z.H."/>
            <person name="Li M."/>
        </authorList>
    </citation>
    <scope>NUCLEOTIDE SEQUENCE [LARGE SCALE GENOMIC DNA]</scope>
    <source>
        <strain evidence="1">SpSt-116</strain>
    </source>
</reference>
<dbReference type="AlphaFoldDB" id="A0A7C1GL14"/>
<accession>A0A7C1GL14</accession>